<keyword evidence="2" id="KW-1185">Reference proteome</keyword>
<accession>A0ACD5C4L1</accession>
<reference evidence="1" key="1">
    <citation type="submission" date="2024-04" db="EMBL/GenBank/DDBJ databases">
        <title>Complete genome sequence of Sphingobacterium thalpophiium BAA-1094.</title>
        <authorList>
            <person name="Adaikpoh B.I."/>
        </authorList>
    </citation>
    <scope>NUCLEOTIDE SEQUENCE</scope>
    <source>
        <strain evidence="1">BAA-1094</strain>
    </source>
</reference>
<gene>
    <name evidence="1" type="ORF">AACH28_04625</name>
</gene>
<name>A0ACD5C4L1_9SPHI</name>
<keyword evidence="1" id="KW-0489">Methyltransferase</keyword>
<dbReference type="Proteomes" id="UP001485301">
    <property type="component" value="Chromosome"/>
</dbReference>
<evidence type="ECO:0000313" key="1">
    <source>
        <dbReference type="EMBL" id="WZN56818.1"/>
    </source>
</evidence>
<evidence type="ECO:0000313" key="2">
    <source>
        <dbReference type="Proteomes" id="UP001485301"/>
    </source>
</evidence>
<protein>
    <submittedName>
        <fullName evidence="1">DNA adenine methylase</fullName>
    </submittedName>
</protein>
<proteinExistence type="predicted"/>
<keyword evidence="1" id="KW-0808">Transferase</keyword>
<dbReference type="EMBL" id="CP151087">
    <property type="protein sequence ID" value="WZN56818.1"/>
    <property type="molecule type" value="Genomic_DNA"/>
</dbReference>
<organism evidence="1 2">
    <name type="scientific">Sphingobacterium thalpophilum</name>
    <dbReference type="NCBI Taxonomy" id="259"/>
    <lineage>
        <taxon>Bacteria</taxon>
        <taxon>Pseudomonadati</taxon>
        <taxon>Bacteroidota</taxon>
        <taxon>Sphingobacteriia</taxon>
        <taxon>Sphingobacteriales</taxon>
        <taxon>Sphingobacteriaceae</taxon>
        <taxon>Sphingobacterium</taxon>
    </lineage>
</organism>
<sequence>MKASKNYNSSPLPFMGQKRRFLTKFKIELESCDPNATYVDLFGGSGLLSHTVKQHCPDAQVIYNDYDNFAKRIEWITNTNKLIQDIRNLICDLPKDKAIPFERRQSILDRVYSEEKRLGYVDYITLSSNLLFAMNYALSYDELTRQVFYNTLRETPYNAIGYLDGVQRVSMDYKELFELYRDQANVIFLVDPPYLSTDVSSYKSSHWKLSDYLDVLDVLDVEQYFYFTSNKSNVVELCEWISKKVPGANPFEHAIAISHANNPSYNSKFTDIMLVKR</sequence>